<dbReference type="Proteomes" id="UP000028531">
    <property type="component" value="Unassembled WGS sequence"/>
</dbReference>
<comment type="caution">
    <text evidence="2">The sequence shown here is derived from an EMBL/GenBank/DDBJ whole genome shotgun (WGS) entry which is preliminary data.</text>
</comment>
<gene>
    <name evidence="2" type="ORF">IL45_13620</name>
    <name evidence="3" type="ORF">LY02_01972</name>
</gene>
<keyword evidence="1" id="KW-0812">Transmembrane</keyword>
<dbReference type="EMBL" id="JPJI01000032">
    <property type="protein sequence ID" value="KEZ93156.1"/>
    <property type="molecule type" value="Genomic_DNA"/>
</dbReference>
<evidence type="ECO:0000313" key="2">
    <source>
        <dbReference type="EMBL" id="KEZ93156.1"/>
    </source>
</evidence>
<evidence type="ECO:0000313" key="5">
    <source>
        <dbReference type="Proteomes" id="UP000239997"/>
    </source>
</evidence>
<keyword evidence="5" id="KW-1185">Reference proteome</keyword>
<organism evidence="2 4">
    <name type="scientific">Nonlabens ulvanivorans</name>
    <name type="common">Persicivirga ulvanivorans</name>
    <dbReference type="NCBI Taxonomy" id="906888"/>
    <lineage>
        <taxon>Bacteria</taxon>
        <taxon>Pseudomonadati</taxon>
        <taxon>Bacteroidota</taxon>
        <taxon>Flavobacteriia</taxon>
        <taxon>Flavobacteriales</taxon>
        <taxon>Flavobacteriaceae</taxon>
        <taxon>Nonlabens</taxon>
    </lineage>
</organism>
<evidence type="ECO:0008006" key="6">
    <source>
        <dbReference type="Google" id="ProtNLM"/>
    </source>
</evidence>
<dbReference type="AlphaFoldDB" id="A0A084JW22"/>
<evidence type="ECO:0000313" key="3">
    <source>
        <dbReference type="EMBL" id="PRX13724.1"/>
    </source>
</evidence>
<accession>A0A084JW22</accession>
<reference evidence="3 5" key="2">
    <citation type="submission" date="2018-03" db="EMBL/GenBank/DDBJ databases">
        <title>Genomic Encyclopedia of Archaeal and Bacterial Type Strains, Phase II (KMG-II): from individual species to whole genera.</title>
        <authorList>
            <person name="Goeker M."/>
        </authorList>
    </citation>
    <scope>NUCLEOTIDE SEQUENCE [LARGE SCALE GENOMIC DNA]</scope>
    <source>
        <strain evidence="3 5">DSM 22727</strain>
    </source>
</reference>
<keyword evidence="1" id="KW-1133">Transmembrane helix</keyword>
<feature type="transmembrane region" description="Helical" evidence="1">
    <location>
        <begin position="58"/>
        <end position="86"/>
    </location>
</feature>
<name>A0A084JW22_NONUL</name>
<evidence type="ECO:0000313" key="4">
    <source>
        <dbReference type="Proteomes" id="UP000028531"/>
    </source>
</evidence>
<dbReference type="Proteomes" id="UP000239997">
    <property type="component" value="Unassembled WGS sequence"/>
</dbReference>
<protein>
    <recommendedName>
        <fullName evidence="6">Glycine zipper domain-containing protein</fullName>
    </recommendedName>
</protein>
<dbReference type="RefSeq" id="WP_051788738.1">
    <property type="nucleotide sequence ID" value="NZ_JPJI01000032.1"/>
</dbReference>
<sequence length="103" mass="11051">MRLFVRNRQGKKVIIDITAKSKKELARKIGYNFYVENQHYSIKDVEAESSSNDTAGGAVIGGLLGLLGGGIGVVIGGIAGGLIGGVRDEDENKMIRNFNNSRI</sequence>
<evidence type="ECO:0000256" key="1">
    <source>
        <dbReference type="SAM" id="Phobius"/>
    </source>
</evidence>
<dbReference type="OrthoDB" id="9930476at2"/>
<proteinExistence type="predicted"/>
<reference evidence="2 4" key="1">
    <citation type="submission" date="2014-07" db="EMBL/GenBank/DDBJ databases">
        <title>Draft genome sequence of Nonlabens ulvanivorans, an ulvan degrading bacterium.</title>
        <authorList>
            <person name="Kopel M."/>
            <person name="Helbert W."/>
            <person name="Henrissat B."/>
            <person name="Doniger T."/>
            <person name="Banin E."/>
        </authorList>
    </citation>
    <scope>NUCLEOTIDE SEQUENCE [LARGE SCALE GENOMIC DNA]</scope>
    <source>
        <strain evidence="2 4">PLR</strain>
    </source>
</reference>
<dbReference type="EMBL" id="PVNA01000003">
    <property type="protein sequence ID" value="PRX13724.1"/>
    <property type="molecule type" value="Genomic_DNA"/>
</dbReference>
<keyword evidence="1" id="KW-0472">Membrane</keyword>